<dbReference type="EMBL" id="EU262744">
    <property type="protein sequence ID" value="ABX10758.1"/>
    <property type="molecule type" value="mRNA"/>
</dbReference>
<keyword evidence="3" id="KW-0804">Transcription</keyword>
<feature type="region of interest" description="Disordered" evidence="4">
    <location>
        <begin position="181"/>
        <end position="213"/>
    </location>
</feature>
<dbReference type="Pfam" id="PF03514">
    <property type="entry name" value="GRAS"/>
    <property type="match status" value="1"/>
</dbReference>
<keyword evidence="2" id="KW-0805">Transcription regulation</keyword>
<dbReference type="EMBL" id="GL377565">
    <property type="protein sequence ID" value="EFJ37787.1"/>
    <property type="molecule type" value="Genomic_DNA"/>
</dbReference>
<organism evidence="6">
    <name type="scientific">Selaginella moellendorffii</name>
    <name type="common">Spikemoss</name>
    <dbReference type="NCBI Taxonomy" id="88036"/>
    <lineage>
        <taxon>Eukaryota</taxon>
        <taxon>Viridiplantae</taxon>
        <taxon>Streptophyta</taxon>
        <taxon>Embryophyta</taxon>
        <taxon>Tracheophyta</taxon>
        <taxon>Lycopodiopsida</taxon>
        <taxon>Selaginellales</taxon>
        <taxon>Selaginellaceae</taxon>
        <taxon>Selaginella</taxon>
    </lineage>
</organism>
<name>A9LY09_SELML</name>
<dbReference type="PROSITE" id="PS50985">
    <property type="entry name" value="GRAS"/>
    <property type="match status" value="1"/>
</dbReference>
<evidence type="ECO:0000259" key="5">
    <source>
        <dbReference type="Pfam" id="PF12041"/>
    </source>
</evidence>
<sequence>MEDMDMLEAVYERKSRMIPVGPQPSVGGGDFQQPMMQWKEEEESAMGMDELLAHAGYNVRASDLTHVAQRIEELDSLLGAAAPADILAQDTVHYNPSDLVSWIEGMLDELVPQQPTATSSSDMESVVTTITHQQQQHLDFGGIPPPPPHQQQGYGAAFNPNVLYADQMDLSKNEVGVVASHSQIAASTTPRPASGSSSSTSPHGIPPHAAGGMTSAAAMPTIQESDELSGVRLVHLLLACANAVQRGDLAAAGDMVAQLRILVAHPSSSSSAMARVATQFVEALSRRIQNSCYNGGGDRQYHHHQSQQQQQRQQQFKEESSDPGNTNNGAMDEILHFHFYETCPYLKFAHFTANQAILEALEGHKSVHVVDLDLQYGLQWPALIQALALRPGGPPTLRLTGIGPPQPHRHDLLHEIGLKLAQLADSVNVDFAFHGVVAARLNDVQPWMLTVRRGEAVAVNSVFQMHKALVEEPSDGGNPAAGGNGGGGRRSSPIDEVLRLVRNLKPKIVTLVEQDADHNSPVFMERFMAALHYYSTMFDSLEACNLAPGSVEQMVAETYLGQEIGNIVACEGAARTERHETLTQWRIRMARSGFQPLYLGSNAFKQANMLLTLFSGDGYRVEEKDGCLTLGWHSRPLVAASAWECC</sequence>
<protein>
    <submittedName>
        <fullName evidence="7">GRAS-family protein</fullName>
    </submittedName>
    <submittedName>
        <fullName evidence="6">Putative DELLA protein</fullName>
    </submittedName>
</protein>
<dbReference type="InterPro" id="IPR021914">
    <property type="entry name" value="TF_DELLA_N"/>
</dbReference>
<dbReference type="OrthoDB" id="1869514at2759"/>
<dbReference type="KEGG" id="smo:SELMODRAFT_437369"/>
<dbReference type="GO" id="GO:0005634">
    <property type="term" value="C:nucleus"/>
    <property type="evidence" value="ECO:0000318"/>
    <property type="project" value="GO_Central"/>
</dbReference>
<dbReference type="AlphaFoldDB" id="A9LY09"/>
<evidence type="ECO:0000256" key="1">
    <source>
        <dbReference type="ARBA" id="ARBA00010273"/>
    </source>
</evidence>
<dbReference type="GO" id="GO:0043565">
    <property type="term" value="F:sequence-specific DNA binding"/>
    <property type="evidence" value="ECO:0000318"/>
    <property type="project" value="GO_Central"/>
</dbReference>
<keyword evidence="8" id="KW-1185">Reference proteome</keyword>
<reference evidence="6" key="1">
    <citation type="journal article" date="2008" name="Plant Cell">
        <title>The GID1-Mediated GA Perception Mechanism is Conserved in the Lycophyte Selaginella moellendorffii but not in the Bryophyte Physcomitrella patens.</title>
        <authorList>
            <person name="Hirano K."/>
            <person name="Nakajima M."/>
            <person name="Asano K."/>
            <person name="Nishiyama T."/>
            <person name="Sakakibara H."/>
            <person name="Kojima M."/>
            <person name="Katoh E."/>
            <person name="Xiang H."/>
            <person name="Tanahashi T."/>
            <person name="Hasebe M."/>
            <person name="Banks J.A."/>
            <person name="Ashikari M."/>
            <person name="Kitano H."/>
            <person name="Ueguchi-Tanaka M."/>
            <person name="Matsuoka M."/>
        </authorList>
    </citation>
    <scope>NUCLEOTIDE SEQUENCE</scope>
</reference>
<dbReference type="OMA" id="QWRIRMA"/>
<evidence type="ECO:0000313" key="6">
    <source>
        <dbReference type="EMBL" id="ABX10758.1"/>
    </source>
</evidence>
<dbReference type="Pfam" id="PF12041">
    <property type="entry name" value="DELLA"/>
    <property type="match status" value="1"/>
</dbReference>
<evidence type="ECO:0000256" key="4">
    <source>
        <dbReference type="SAM" id="MobiDB-lite"/>
    </source>
</evidence>
<accession>A9LY09</accession>
<comment type="similarity">
    <text evidence="1">Belongs to the GRAS family. DELLA subfamily.</text>
</comment>
<dbReference type="GO" id="GO:0006355">
    <property type="term" value="P:regulation of DNA-templated transcription"/>
    <property type="evidence" value="ECO:0000318"/>
    <property type="project" value="GO_Central"/>
</dbReference>
<feature type="region of interest" description="Disordered" evidence="4">
    <location>
        <begin position="470"/>
        <end position="492"/>
    </location>
</feature>
<dbReference type="Proteomes" id="UP000001514">
    <property type="component" value="Unassembled WGS sequence"/>
</dbReference>
<proteinExistence type="evidence at transcript level"/>
<dbReference type="eggNOG" id="ENOG502QPMG">
    <property type="taxonomic scope" value="Eukaryota"/>
</dbReference>
<dbReference type="STRING" id="88036.A9LY09"/>
<dbReference type="Gramene" id="EFJ37787">
    <property type="protein sequence ID" value="EFJ37787"/>
    <property type="gene ID" value="SELMODRAFT_437369"/>
</dbReference>
<dbReference type="GeneID" id="9662973"/>
<dbReference type="GO" id="GO:0003700">
    <property type="term" value="F:DNA-binding transcription factor activity"/>
    <property type="evidence" value="ECO:0000318"/>
    <property type="project" value="GO_Central"/>
</dbReference>
<evidence type="ECO:0000313" key="7">
    <source>
        <dbReference type="EMBL" id="EFJ37787.1"/>
    </source>
</evidence>
<feature type="domain" description="Transcriptional factor DELLA N-terminal" evidence="5">
    <location>
        <begin position="49"/>
        <end position="114"/>
    </location>
</feature>
<dbReference type="PANTHER" id="PTHR31636">
    <property type="entry name" value="OSJNBA0084A10.13 PROTEIN-RELATED"/>
    <property type="match status" value="1"/>
</dbReference>
<dbReference type="FunCoup" id="A9LY09">
    <property type="interactions" value="1363"/>
</dbReference>
<dbReference type="SMART" id="SM01129">
    <property type="entry name" value="DELLA"/>
    <property type="match status" value="1"/>
</dbReference>
<dbReference type="InterPro" id="IPR038088">
    <property type="entry name" value="DELLA_N_sf"/>
</dbReference>
<reference evidence="7 8" key="2">
    <citation type="journal article" date="2011" name="Science">
        <title>The Selaginella genome identifies genetic changes associated with the evolution of vascular plants.</title>
        <authorList>
            <person name="Banks J.A."/>
            <person name="Nishiyama T."/>
            <person name="Hasebe M."/>
            <person name="Bowman J.L."/>
            <person name="Gribskov M."/>
            <person name="dePamphilis C."/>
            <person name="Albert V.A."/>
            <person name="Aono N."/>
            <person name="Aoyama T."/>
            <person name="Ambrose B.A."/>
            <person name="Ashton N.W."/>
            <person name="Axtell M.J."/>
            <person name="Barker E."/>
            <person name="Barker M.S."/>
            <person name="Bennetzen J.L."/>
            <person name="Bonawitz N.D."/>
            <person name="Chapple C."/>
            <person name="Cheng C."/>
            <person name="Correa L.G."/>
            <person name="Dacre M."/>
            <person name="DeBarry J."/>
            <person name="Dreyer I."/>
            <person name="Elias M."/>
            <person name="Engstrom E.M."/>
            <person name="Estelle M."/>
            <person name="Feng L."/>
            <person name="Finet C."/>
            <person name="Floyd S.K."/>
            <person name="Frommer W.B."/>
            <person name="Fujita T."/>
            <person name="Gramzow L."/>
            <person name="Gutensohn M."/>
            <person name="Harholt J."/>
            <person name="Hattori M."/>
            <person name="Heyl A."/>
            <person name="Hirai T."/>
            <person name="Hiwatashi Y."/>
            <person name="Ishikawa M."/>
            <person name="Iwata M."/>
            <person name="Karol K.G."/>
            <person name="Koehler B."/>
            <person name="Kolukisaoglu U."/>
            <person name="Kubo M."/>
            <person name="Kurata T."/>
            <person name="Lalonde S."/>
            <person name="Li K."/>
            <person name="Li Y."/>
            <person name="Litt A."/>
            <person name="Lyons E."/>
            <person name="Manning G."/>
            <person name="Maruyama T."/>
            <person name="Michael T.P."/>
            <person name="Mikami K."/>
            <person name="Miyazaki S."/>
            <person name="Morinaga S."/>
            <person name="Murata T."/>
            <person name="Mueller-Roeber B."/>
            <person name="Nelson D.R."/>
            <person name="Obara M."/>
            <person name="Oguri Y."/>
            <person name="Olmstead R.G."/>
            <person name="Onodera N."/>
            <person name="Petersen B.L."/>
            <person name="Pils B."/>
            <person name="Prigge M."/>
            <person name="Rensing S.A."/>
            <person name="Riano-Pachon D.M."/>
            <person name="Roberts A.W."/>
            <person name="Sato Y."/>
            <person name="Scheller H.V."/>
            <person name="Schulz B."/>
            <person name="Schulz C."/>
            <person name="Shakirov E.V."/>
            <person name="Shibagaki N."/>
            <person name="Shinohara N."/>
            <person name="Shippen D.E."/>
            <person name="Soerensen I."/>
            <person name="Sotooka R."/>
            <person name="Sugimoto N."/>
            <person name="Sugita M."/>
            <person name="Sumikawa N."/>
            <person name="Tanurdzic M."/>
            <person name="Theissen G."/>
            <person name="Ulvskov P."/>
            <person name="Wakazuki S."/>
            <person name="Weng J.K."/>
            <person name="Willats W.W."/>
            <person name="Wipf D."/>
            <person name="Wolf P.G."/>
            <person name="Yang L."/>
            <person name="Zimmer A.D."/>
            <person name="Zhu Q."/>
            <person name="Mitros T."/>
            <person name="Hellsten U."/>
            <person name="Loque D."/>
            <person name="Otillar R."/>
            <person name="Salamov A."/>
            <person name="Schmutz J."/>
            <person name="Shapiro H."/>
            <person name="Lindquist E."/>
            <person name="Lucas S."/>
            <person name="Rokhsar D."/>
            <person name="Grigoriev I.V."/>
        </authorList>
    </citation>
    <scope>NUCLEOTIDE SEQUENCE [LARGE SCALE GENOMIC DNA]</scope>
</reference>
<dbReference type="InParanoid" id="A9LY09"/>
<evidence type="ECO:0000256" key="3">
    <source>
        <dbReference type="ARBA" id="ARBA00023163"/>
    </source>
</evidence>
<feature type="compositionally biased region" description="Low complexity" evidence="4">
    <location>
        <begin position="185"/>
        <end position="202"/>
    </location>
</feature>
<dbReference type="InterPro" id="IPR005202">
    <property type="entry name" value="TF_GRAS"/>
</dbReference>
<feature type="region of interest" description="Disordered" evidence="4">
    <location>
        <begin position="294"/>
        <end position="328"/>
    </location>
</feature>
<evidence type="ECO:0000313" key="8">
    <source>
        <dbReference type="Proteomes" id="UP000001514"/>
    </source>
</evidence>
<gene>
    <name evidence="7" type="primary">Sm_DELLA1</name>
    <name evidence="7" type="ORF">SELMODRAFT_437369</name>
</gene>
<feature type="compositionally biased region" description="Gly residues" evidence="4">
    <location>
        <begin position="479"/>
        <end position="489"/>
    </location>
</feature>
<dbReference type="Gene3D" id="1.10.10.1290">
    <property type="entry name" value="Transcriptional regulator DELLA, N-terminal domain"/>
    <property type="match status" value="1"/>
</dbReference>
<evidence type="ECO:0000256" key="2">
    <source>
        <dbReference type="ARBA" id="ARBA00023015"/>
    </source>
</evidence>
<dbReference type="HOGENOM" id="CLU_011924_4_0_1"/>